<feature type="compositionally biased region" description="Basic and acidic residues" evidence="1">
    <location>
        <begin position="416"/>
        <end position="431"/>
    </location>
</feature>
<accession>A0A8C2V670</accession>
<feature type="compositionally biased region" description="Basic and acidic residues" evidence="1">
    <location>
        <begin position="594"/>
        <end position="609"/>
    </location>
</feature>
<reference evidence="3" key="2">
    <citation type="submission" date="2025-09" db="UniProtKB">
        <authorList>
            <consortium name="Ensembl"/>
        </authorList>
    </citation>
    <scope>IDENTIFICATION</scope>
</reference>
<dbReference type="GO" id="GO:0005930">
    <property type="term" value="C:axoneme"/>
    <property type="evidence" value="ECO:0007669"/>
    <property type="project" value="Ensembl"/>
</dbReference>
<dbReference type="GO" id="GO:0060271">
    <property type="term" value="P:cilium assembly"/>
    <property type="evidence" value="ECO:0007669"/>
    <property type="project" value="Ensembl"/>
</dbReference>
<dbReference type="OMA" id="PEEDPIM"/>
<dbReference type="OrthoDB" id="120976at2759"/>
<feature type="compositionally biased region" description="Basic and acidic residues" evidence="1">
    <location>
        <begin position="1006"/>
        <end position="1031"/>
    </location>
</feature>
<feature type="compositionally biased region" description="Acidic residues" evidence="1">
    <location>
        <begin position="1259"/>
        <end position="1270"/>
    </location>
</feature>
<feature type="compositionally biased region" description="Basic and acidic residues" evidence="1">
    <location>
        <begin position="681"/>
        <end position="698"/>
    </location>
</feature>
<dbReference type="Proteomes" id="UP000694398">
    <property type="component" value="Unassembled WGS sequence"/>
</dbReference>
<reference evidence="3" key="1">
    <citation type="submission" date="2025-08" db="UniProtKB">
        <authorList>
            <consortium name="Ensembl"/>
        </authorList>
    </citation>
    <scope>IDENTIFICATION</scope>
</reference>
<feature type="compositionally biased region" description="Polar residues" evidence="1">
    <location>
        <begin position="1321"/>
        <end position="1330"/>
    </location>
</feature>
<feature type="compositionally biased region" description="Basic and acidic residues" evidence="1">
    <location>
        <begin position="641"/>
        <end position="650"/>
    </location>
</feature>
<dbReference type="InterPro" id="IPR027962">
    <property type="entry name" value="ERICH3"/>
</dbReference>
<feature type="compositionally biased region" description="Basic and acidic residues" evidence="1">
    <location>
        <begin position="762"/>
        <end position="773"/>
    </location>
</feature>
<name>A0A8C2V670_CHILA</name>
<dbReference type="PANTHER" id="PTHR23034:SF2">
    <property type="entry name" value="GLUTAMATE-RICH PROTEIN 3"/>
    <property type="match status" value="1"/>
</dbReference>
<feature type="compositionally biased region" description="Basic and acidic residues" evidence="1">
    <location>
        <begin position="1245"/>
        <end position="1258"/>
    </location>
</feature>
<gene>
    <name evidence="3" type="primary">ERICH3</name>
</gene>
<sequence length="1476" mass="162721">MSLSHPAGLLAAYNSLTDKHLAGYFNNTRIRRHLLRSGLITRSGRILSEKEYKLNIMKRDHQRYIRECLAQAIFHKVLDMERYHQLEIKRKLETLARKERIQRFKGELTRQSAENNMPILSPRPPIGPKMHRGHSILVNEGHSSPSTLTSPRPYTAPGNMQPPIRLQPLPSNPAVRTVPKLTSGSRSKTSLLENEALFPMGGKKVMRKFRNSTEKSQKVNLYQFPSIDTCRIPIPPPPPPPNGKLVRESKSEMWRRRRLRPTTAPNGLEPLFTKDSGRIYKTSVHSNAAITMIYLGKNVHLAYDDPDFRDEIRVYQQHCGGENLCVYKGKLLEKETFQFISKRHHGFPFSLTFYLNGMQVNRLSSCCEYKHRKGSRLGGKRGYFGFVCVERASPCYKCIIAMGLDKKTSPLKPRKEKSPEDREDLRKEEEKLRKTRENWIPIGTETENKISTSATFLVEEIKPEVREVKTAVEEMELKGKLEQDVWDENQEYEEDFEVDDEKQDEKANEEGQADDQMNGISKSPSEDEKDNLGPGKESTVSSQKAADTDDSEKDEGDGYSESELEEDRQDTRSASSVSSGSHPYSSDSEDDSAERDREALADRSTDKGARSSSSLQLSENDEPRKSHLPFEESFETELEDQEVRKADVGETKPLPTEESGGNILEEEMERRTQETAENSSEESRKHVFEKEKAKDKSQLWEGSTAKVEDKQAGLPGVEEGAPNRNLVVEERAEFNSNKESKQITQETRTLEKEAAEAGEGPQHQDTDLMEDKGGAAQEEEAGANEFPSGEWEPTAEQPALAQQFPEAREIPVDLASGVEADEEEDGRLGREELDLTVSLCGGEAPEEQALRQTGKAASSAEEQNSAKTVFPAGTAQSSQHPQEEVTLRDATTSEMGEAEKEKAVSQTGFERPAVDGSEEEAPTDLEDSRPGEDAESLKEDRVEEATLGGEEPDKEGTEVLQAETPLSSSTAEAKAERSGMGASGGSPEKLPEETTLGKEMVTELAPNRKDDREEMSREQLDVPRERRKAERLVTSLREPGSERKVVTWADELKDEDTLEEEQKLKEEEKKTTKEIRSEEQAKAPRNGKESGAEDEESTEATDLTEGTELLEDSPGERVVNLLEVTSEFEKSPEKVTAVRKEGEGLREGRDTEHEDWAEGQGQDTTAPSKQGEGPGRGGEGTSEGPGSEPLGEEKVPDLAFPDAGQAEECAVLDHGGPTGLAGRDGEKPQQGPGGTQAMRVTQEPLPERDPRMAKKFSEEAEGEEPEEERDQETGVMEDSNTERDGVTGGASVMAEEERVAGTAAERKEVLADLKTFEGKTVANTAASSSDVAVEETRLKGDEAPGKTAAEERVVAEEMALSRGVVTAACTTEAGGEVLPEPSKGAGEPQRLGQDGEEGEAEAAQPTGSAQAKAGPGVGDPGQVTGAAEESPQERESEPSRGSLEVVAELPVKPDFSGTQEEQEHTVQRQSESVDVP</sequence>
<dbReference type="PANTHER" id="PTHR23034">
    <property type="entry name" value="GLUTAMATE-RICH PROTEIN 3"/>
    <property type="match status" value="1"/>
</dbReference>
<feature type="compositionally biased region" description="Acidic residues" evidence="1">
    <location>
        <begin position="916"/>
        <end position="925"/>
    </location>
</feature>
<dbReference type="InterPro" id="IPR048257">
    <property type="entry name" value="DUF4590"/>
</dbReference>
<feature type="compositionally biased region" description="Basic and acidic residues" evidence="1">
    <location>
        <begin position="727"/>
        <end position="741"/>
    </location>
</feature>
<feature type="compositionally biased region" description="Basic and acidic residues" evidence="1">
    <location>
        <begin position="1060"/>
        <end position="1091"/>
    </location>
</feature>
<feature type="region of interest" description="Disordered" evidence="1">
    <location>
        <begin position="409"/>
        <end position="431"/>
    </location>
</feature>
<feature type="domain" description="DUF4590" evidence="2">
    <location>
        <begin position="300"/>
        <end position="410"/>
    </location>
</feature>
<keyword evidence="4" id="KW-1185">Reference proteome</keyword>
<protein>
    <submittedName>
        <fullName evidence="3">Glutamate rich 3</fullName>
    </submittedName>
</protein>
<feature type="compositionally biased region" description="Basic and acidic residues" evidence="1">
    <location>
        <begin position="1127"/>
        <end position="1156"/>
    </location>
</feature>
<dbReference type="GeneTree" id="ENSGT00530000064485"/>
<feature type="region of interest" description="Disordered" evidence="1">
    <location>
        <begin position="493"/>
        <end position="1292"/>
    </location>
</feature>
<organism evidence="3 4">
    <name type="scientific">Chinchilla lanigera</name>
    <name type="common">Long-tailed chinchilla</name>
    <name type="synonym">Chinchilla villidera</name>
    <dbReference type="NCBI Taxonomy" id="34839"/>
    <lineage>
        <taxon>Eukaryota</taxon>
        <taxon>Metazoa</taxon>
        <taxon>Chordata</taxon>
        <taxon>Craniata</taxon>
        <taxon>Vertebrata</taxon>
        <taxon>Euteleostomi</taxon>
        <taxon>Mammalia</taxon>
        <taxon>Eutheria</taxon>
        <taxon>Euarchontoglires</taxon>
        <taxon>Glires</taxon>
        <taxon>Rodentia</taxon>
        <taxon>Hystricomorpha</taxon>
        <taxon>Chinchillidae</taxon>
        <taxon>Chinchilla</taxon>
    </lineage>
</organism>
<dbReference type="Pfam" id="PF15257">
    <property type="entry name" value="DUF4590"/>
    <property type="match status" value="1"/>
</dbReference>
<evidence type="ECO:0000256" key="1">
    <source>
        <dbReference type="SAM" id="MobiDB-lite"/>
    </source>
</evidence>
<dbReference type="Ensembl" id="ENSCLAT00000008289.1">
    <property type="protein sequence ID" value="ENSCLAP00000008163.1"/>
    <property type="gene ID" value="ENSCLAG00000005724.1"/>
</dbReference>
<feature type="compositionally biased region" description="Polar residues" evidence="1">
    <location>
        <begin position="1467"/>
        <end position="1476"/>
    </location>
</feature>
<dbReference type="GeneID" id="102028651"/>
<feature type="compositionally biased region" description="Gly residues" evidence="1">
    <location>
        <begin position="1172"/>
        <end position="1183"/>
    </location>
</feature>
<dbReference type="GO" id="GO:0097730">
    <property type="term" value="C:non-motile cilium"/>
    <property type="evidence" value="ECO:0007669"/>
    <property type="project" value="Ensembl"/>
</dbReference>
<feature type="region of interest" description="Disordered" evidence="1">
    <location>
        <begin position="1317"/>
        <end position="1351"/>
    </location>
</feature>
<feature type="compositionally biased region" description="Basic and acidic residues" evidence="1">
    <location>
        <begin position="926"/>
        <end position="944"/>
    </location>
</feature>
<dbReference type="RefSeq" id="XP_005385295.1">
    <property type="nucleotide sequence ID" value="XM_005385238.2"/>
</dbReference>
<feature type="compositionally biased region" description="Basic and acidic residues" evidence="1">
    <location>
        <begin position="1334"/>
        <end position="1351"/>
    </location>
</feature>
<dbReference type="CTD" id="127254"/>
<feature type="compositionally biased region" description="Low complexity" evidence="1">
    <location>
        <begin position="573"/>
        <end position="586"/>
    </location>
</feature>
<feature type="compositionally biased region" description="Acidic residues" evidence="1">
    <location>
        <begin position="548"/>
        <end position="568"/>
    </location>
</feature>
<evidence type="ECO:0000313" key="4">
    <source>
        <dbReference type="Proteomes" id="UP000694398"/>
    </source>
</evidence>
<evidence type="ECO:0000313" key="3">
    <source>
        <dbReference type="Ensembl" id="ENSCLAP00000008163.1"/>
    </source>
</evidence>
<evidence type="ECO:0000259" key="2">
    <source>
        <dbReference type="Pfam" id="PF15257"/>
    </source>
</evidence>
<proteinExistence type="predicted"/>
<feature type="compositionally biased region" description="Acidic residues" evidence="1">
    <location>
        <begin position="493"/>
        <end position="502"/>
    </location>
</feature>
<feature type="region of interest" description="Disordered" evidence="1">
    <location>
        <begin position="1371"/>
        <end position="1476"/>
    </location>
</feature>
<feature type="compositionally biased region" description="Basic and acidic residues" evidence="1">
    <location>
        <begin position="621"/>
        <end position="630"/>
    </location>
</feature>